<dbReference type="InterPro" id="IPR009081">
    <property type="entry name" value="PP-bd_ACP"/>
</dbReference>
<accession>A0A936ZRW4</accession>
<reference evidence="2" key="1">
    <citation type="submission" date="2021-01" db="EMBL/GenBank/DDBJ databases">
        <authorList>
            <person name="Zhong Y.L."/>
        </authorList>
    </citation>
    <scope>NUCLEOTIDE SEQUENCE</scope>
    <source>
        <strain evidence="2">KCTC 23302</strain>
    </source>
</reference>
<keyword evidence="3" id="KW-1185">Reference proteome</keyword>
<comment type="caution">
    <text evidence="2">The sequence shown here is derived from an EMBL/GenBank/DDBJ whole genome shotgun (WGS) entry which is preliminary data.</text>
</comment>
<organism evidence="2 3">
    <name type="scientific">Aquimarina mytili</name>
    <dbReference type="NCBI Taxonomy" id="874423"/>
    <lineage>
        <taxon>Bacteria</taxon>
        <taxon>Pseudomonadati</taxon>
        <taxon>Bacteroidota</taxon>
        <taxon>Flavobacteriia</taxon>
        <taxon>Flavobacteriales</taxon>
        <taxon>Flavobacteriaceae</taxon>
        <taxon>Aquimarina</taxon>
    </lineage>
</organism>
<evidence type="ECO:0000259" key="1">
    <source>
        <dbReference type="PROSITE" id="PS50075"/>
    </source>
</evidence>
<dbReference type="RefSeq" id="WP_201917926.1">
    <property type="nucleotide sequence ID" value="NZ_BAABAX010000023.1"/>
</dbReference>
<gene>
    <name evidence="2" type="ORF">JJQ60_06620</name>
</gene>
<dbReference type="Pfam" id="PF00550">
    <property type="entry name" value="PP-binding"/>
    <property type="match status" value="1"/>
</dbReference>
<protein>
    <submittedName>
        <fullName evidence="2">Acyl carrier protein</fullName>
    </submittedName>
</protein>
<name>A0A936ZRW4_9FLAO</name>
<dbReference type="PROSITE" id="PS50075">
    <property type="entry name" value="CARRIER"/>
    <property type="match status" value="1"/>
</dbReference>
<proteinExistence type="predicted"/>
<dbReference type="SUPFAM" id="SSF47336">
    <property type="entry name" value="ACP-like"/>
    <property type="match status" value="1"/>
</dbReference>
<dbReference type="InterPro" id="IPR036736">
    <property type="entry name" value="ACP-like_sf"/>
</dbReference>
<dbReference type="Gene3D" id="1.10.1200.10">
    <property type="entry name" value="ACP-like"/>
    <property type="match status" value="1"/>
</dbReference>
<feature type="domain" description="Carrier" evidence="1">
    <location>
        <begin position="1"/>
        <end position="77"/>
    </location>
</feature>
<sequence>MNDVHNELTSLFREVLENDDIVLTNETTANDIDEWDSINHIYLVVEIEKHFGIKFTSAQILEWKNVGEMLDAIKEKKQ</sequence>
<dbReference type="AlphaFoldDB" id="A0A936ZRW4"/>
<evidence type="ECO:0000313" key="3">
    <source>
        <dbReference type="Proteomes" id="UP000651057"/>
    </source>
</evidence>
<evidence type="ECO:0000313" key="2">
    <source>
        <dbReference type="EMBL" id="MBL0683182.1"/>
    </source>
</evidence>
<dbReference type="EMBL" id="JAERQJ010000002">
    <property type="protein sequence ID" value="MBL0683182.1"/>
    <property type="molecule type" value="Genomic_DNA"/>
</dbReference>
<dbReference type="Proteomes" id="UP000651057">
    <property type="component" value="Unassembled WGS sequence"/>
</dbReference>